<dbReference type="Proteomes" id="UP000011744">
    <property type="component" value="Unassembled WGS sequence"/>
</dbReference>
<comment type="caution">
    <text evidence="1">The sequence shown here is derived from an EMBL/GenBank/DDBJ whole genome shotgun (WGS) entry which is preliminary data.</text>
</comment>
<dbReference type="STRING" id="1244869.H261_06379"/>
<sequence>MKITPKTAETQNAAAQPAIKAEDAETLRRRRAQVAAYI</sequence>
<dbReference type="PATRIC" id="fig|1244869.3.peg.1283"/>
<reference evidence="1 2" key="1">
    <citation type="journal article" date="2014" name="Genome Announc.">
        <title>Draft Genome Sequence of Magnetospirillum sp. Strain SO-1, a Freshwater Magnetotactic Bacterium Isolated from the Ol'khovka River, Russia.</title>
        <authorList>
            <person name="Grouzdev D.S."/>
            <person name="Dziuba M.V."/>
            <person name="Sukhacheva M.S."/>
            <person name="Mardanov A.V."/>
            <person name="Beletskiy A.V."/>
            <person name="Kuznetsov B.B."/>
            <person name="Skryabin K.G."/>
        </authorList>
    </citation>
    <scope>NUCLEOTIDE SEQUENCE [LARGE SCALE GENOMIC DNA]</scope>
    <source>
        <strain evidence="1 2">SO-1</strain>
    </source>
</reference>
<protein>
    <submittedName>
        <fullName evidence="1">Uncharacterized protein</fullName>
    </submittedName>
</protein>
<gene>
    <name evidence="1" type="ORF">H261_06379</name>
</gene>
<organism evidence="1 2">
    <name type="scientific">Paramagnetospirillum caucaseum</name>
    <dbReference type="NCBI Taxonomy" id="1244869"/>
    <lineage>
        <taxon>Bacteria</taxon>
        <taxon>Pseudomonadati</taxon>
        <taxon>Pseudomonadota</taxon>
        <taxon>Alphaproteobacteria</taxon>
        <taxon>Rhodospirillales</taxon>
        <taxon>Magnetospirillaceae</taxon>
        <taxon>Paramagnetospirillum</taxon>
    </lineage>
</organism>
<dbReference type="EMBL" id="AONQ01000012">
    <property type="protein sequence ID" value="EME70836.1"/>
    <property type="molecule type" value="Genomic_DNA"/>
</dbReference>
<accession>M2YCW5</accession>
<keyword evidence="2" id="KW-1185">Reference proteome</keyword>
<evidence type="ECO:0000313" key="1">
    <source>
        <dbReference type="EMBL" id="EME70836.1"/>
    </source>
</evidence>
<name>M2YCW5_9PROT</name>
<dbReference type="AlphaFoldDB" id="M2YCW5"/>
<evidence type="ECO:0000313" key="2">
    <source>
        <dbReference type="Proteomes" id="UP000011744"/>
    </source>
</evidence>
<proteinExistence type="predicted"/>